<gene>
    <name evidence="1" type="ORF">A2834_01455</name>
</gene>
<protein>
    <submittedName>
        <fullName evidence="1">Uncharacterized protein</fullName>
    </submittedName>
</protein>
<dbReference type="InterPro" id="IPR035093">
    <property type="entry name" value="RelE/ParE_toxin_dom_sf"/>
</dbReference>
<dbReference type="STRING" id="1798325.A2834_01455"/>
<dbReference type="Gene3D" id="3.30.2310.20">
    <property type="entry name" value="RelE-like"/>
    <property type="match status" value="1"/>
</dbReference>
<comment type="caution">
    <text evidence="1">The sequence shown here is derived from an EMBL/GenBank/DDBJ whole genome shotgun (WGS) entry which is preliminary data.</text>
</comment>
<name>A0A1F5VJC8_9BACT</name>
<dbReference type="Proteomes" id="UP000179251">
    <property type="component" value="Unassembled WGS sequence"/>
</dbReference>
<reference evidence="1 2" key="1">
    <citation type="journal article" date="2016" name="Nat. Commun.">
        <title>Thousands of microbial genomes shed light on interconnected biogeochemical processes in an aquifer system.</title>
        <authorList>
            <person name="Anantharaman K."/>
            <person name="Brown C.T."/>
            <person name="Hug L.A."/>
            <person name="Sharon I."/>
            <person name="Castelle C.J."/>
            <person name="Probst A.J."/>
            <person name="Thomas B.C."/>
            <person name="Singh A."/>
            <person name="Wilkins M.J."/>
            <person name="Karaoz U."/>
            <person name="Brodie E.L."/>
            <person name="Williams K.H."/>
            <person name="Hubbard S.S."/>
            <person name="Banfield J.F."/>
        </authorList>
    </citation>
    <scope>NUCLEOTIDE SEQUENCE [LARGE SCALE GENOMIC DNA]</scope>
</reference>
<sequence>MQQLALKKDKLFRKNLFHSSLKTHKLGGKFEGTWAYSINKDFRVHFYFLSDSVVAYVNVGTHEIYKK</sequence>
<evidence type="ECO:0000313" key="2">
    <source>
        <dbReference type="Proteomes" id="UP000179251"/>
    </source>
</evidence>
<proteinExistence type="predicted"/>
<evidence type="ECO:0000313" key="1">
    <source>
        <dbReference type="EMBL" id="OGF63515.1"/>
    </source>
</evidence>
<dbReference type="AlphaFoldDB" id="A0A1F5VJC8"/>
<dbReference type="EMBL" id="MFHD01000002">
    <property type="protein sequence ID" value="OGF63515.1"/>
    <property type="molecule type" value="Genomic_DNA"/>
</dbReference>
<accession>A0A1F5VJC8</accession>
<organism evidence="1 2">
    <name type="scientific">Candidatus Giovannonibacteria bacterium RIFCSPHIGHO2_01_FULL_45_23</name>
    <dbReference type="NCBI Taxonomy" id="1798325"/>
    <lineage>
        <taxon>Bacteria</taxon>
        <taxon>Candidatus Giovannoniibacteriota</taxon>
    </lineage>
</organism>
<dbReference type="SUPFAM" id="SSF143011">
    <property type="entry name" value="RelE-like"/>
    <property type="match status" value="1"/>
</dbReference>